<feature type="transmembrane region" description="Helical" evidence="6">
    <location>
        <begin position="42"/>
        <end position="63"/>
    </location>
</feature>
<dbReference type="AlphaFoldDB" id="A0A1Y2FTQ4"/>
<keyword evidence="2 6" id="KW-0812">Transmembrane</keyword>
<dbReference type="InParanoid" id="A0A1Y2FTQ4"/>
<evidence type="ECO:0000259" key="7">
    <source>
        <dbReference type="Pfam" id="PF00324"/>
    </source>
</evidence>
<dbReference type="STRING" id="106004.A0A1Y2FTQ4"/>
<dbReference type="GO" id="GO:0015171">
    <property type="term" value="F:amino acid transmembrane transporter activity"/>
    <property type="evidence" value="ECO:0007669"/>
    <property type="project" value="TreeGrafter"/>
</dbReference>
<feature type="transmembrane region" description="Helical" evidence="6">
    <location>
        <begin position="403"/>
        <end position="424"/>
    </location>
</feature>
<feature type="transmembrane region" description="Helical" evidence="6">
    <location>
        <begin position="449"/>
        <end position="470"/>
    </location>
</feature>
<feature type="transmembrane region" description="Helical" evidence="6">
    <location>
        <begin position="180"/>
        <end position="201"/>
    </location>
</feature>
<evidence type="ECO:0000256" key="6">
    <source>
        <dbReference type="SAM" id="Phobius"/>
    </source>
</evidence>
<feature type="transmembrane region" description="Helical" evidence="6">
    <location>
        <begin position="328"/>
        <end position="347"/>
    </location>
</feature>
<comment type="subcellular location">
    <subcellularLocation>
        <location evidence="1">Membrane</location>
        <topology evidence="1">Multi-pass membrane protein</topology>
    </subcellularLocation>
</comment>
<feature type="region of interest" description="Disordered" evidence="5">
    <location>
        <begin position="1"/>
        <end position="21"/>
    </location>
</feature>
<dbReference type="PIRSF" id="PIRSF006060">
    <property type="entry name" value="AA_transporter"/>
    <property type="match status" value="1"/>
</dbReference>
<dbReference type="InterPro" id="IPR050524">
    <property type="entry name" value="APC_YAT"/>
</dbReference>
<dbReference type="PANTHER" id="PTHR43341:SF15">
    <property type="entry name" value="GENERAL AMINO ACID PERMEASE AGP2"/>
    <property type="match status" value="1"/>
</dbReference>
<dbReference type="EMBL" id="MCGR01000013">
    <property type="protein sequence ID" value="ORY87382.1"/>
    <property type="molecule type" value="Genomic_DNA"/>
</dbReference>
<feature type="transmembrane region" description="Helical" evidence="6">
    <location>
        <begin position="233"/>
        <end position="251"/>
    </location>
</feature>
<dbReference type="OrthoDB" id="10062876at2759"/>
<proteinExistence type="predicted"/>
<sequence>MADFKRTSSSNDEKGSSSDNVVSTTAAIHTTGTKRVINRRQVNLYSIGGVIGTAVFVSIGSSLTKGGPLMLLLAYIIWCAVIWCVNECQGEMVCALPIESSFTRFAERYVDDAFGVATGWNYVLCMTSLLCFEITAFHSVLGFWTDNLHPAIVPAVMLASYCILHLWTSAWFAESEFWVVLGKITLMIGLFFFTFVTMVGGNPLHQAFGFSAWRNPGPVNEYLATGASGQFQGFWACLLGAAFAVAGPDMLSMIAGEAINPRRIMPTAFKTVFYRLIIFFVLSALAVGILVPYNDAILLAAIKSGLPGAGRSPYVAAMTRLHVPVLPHIVNAGILTSIYSAGSAFAFNGSRVLHGLALDGYAPKFITKVNRNGVPWVAFLITAGIGCLSFLQCSAGTSKVLDWFINVATATQLVTWIAMCITYLRWRKACEVQGVSRDSLPYKSWAQPYAAWIGLVCSVVVTLGNGYYVFTNGGWVVADFIFAYGSPIFFAFCFIVRKLYNRVGFVKAGEADLWSGLEEVEEHEASLVQDVEGAPVTKWQKAKSWII</sequence>
<evidence type="ECO:0000256" key="3">
    <source>
        <dbReference type="ARBA" id="ARBA00022989"/>
    </source>
</evidence>
<evidence type="ECO:0000256" key="4">
    <source>
        <dbReference type="ARBA" id="ARBA00023136"/>
    </source>
</evidence>
<evidence type="ECO:0000256" key="2">
    <source>
        <dbReference type="ARBA" id="ARBA00022692"/>
    </source>
</evidence>
<dbReference type="InterPro" id="IPR004841">
    <property type="entry name" value="AA-permease/SLC12A_dom"/>
</dbReference>
<reference evidence="8 9" key="1">
    <citation type="submission" date="2016-07" db="EMBL/GenBank/DDBJ databases">
        <title>Pervasive Adenine N6-methylation of Active Genes in Fungi.</title>
        <authorList>
            <consortium name="DOE Joint Genome Institute"/>
            <person name="Mondo S.J."/>
            <person name="Dannebaum R.O."/>
            <person name="Kuo R.C."/>
            <person name="Labutti K."/>
            <person name="Haridas S."/>
            <person name="Kuo A."/>
            <person name="Salamov A."/>
            <person name="Ahrendt S.R."/>
            <person name="Lipzen A."/>
            <person name="Sullivan W."/>
            <person name="Andreopoulos W.B."/>
            <person name="Clum A."/>
            <person name="Lindquist E."/>
            <person name="Daum C."/>
            <person name="Ramamoorthy G.K."/>
            <person name="Gryganskyi A."/>
            <person name="Culley D."/>
            <person name="Magnuson J.K."/>
            <person name="James T.Y."/>
            <person name="O'Malley M.A."/>
            <person name="Stajich J.E."/>
            <person name="Spatafora J.W."/>
            <person name="Visel A."/>
            <person name="Grigoriev I.V."/>
        </authorList>
    </citation>
    <scope>NUCLEOTIDE SEQUENCE [LARGE SCALE GENOMIC DNA]</scope>
    <source>
        <strain evidence="8 9">62-1032</strain>
    </source>
</reference>
<gene>
    <name evidence="8" type="ORF">BCR35DRAFT_289421</name>
</gene>
<feature type="domain" description="Amino acid permease/ SLC12A" evidence="7">
    <location>
        <begin position="43"/>
        <end position="505"/>
    </location>
</feature>
<feature type="transmembrane region" description="Helical" evidence="6">
    <location>
        <begin position="272"/>
        <end position="293"/>
    </location>
</feature>
<dbReference type="Gene3D" id="1.20.1740.10">
    <property type="entry name" value="Amino acid/polyamine transporter I"/>
    <property type="match status" value="1"/>
</dbReference>
<dbReference type="PANTHER" id="PTHR43341">
    <property type="entry name" value="AMINO ACID PERMEASE"/>
    <property type="match status" value="1"/>
</dbReference>
<evidence type="ECO:0000256" key="1">
    <source>
        <dbReference type="ARBA" id="ARBA00004141"/>
    </source>
</evidence>
<feature type="transmembrane region" description="Helical" evidence="6">
    <location>
        <begin position="151"/>
        <end position="173"/>
    </location>
</feature>
<evidence type="ECO:0000313" key="8">
    <source>
        <dbReference type="EMBL" id="ORY87382.1"/>
    </source>
</evidence>
<feature type="transmembrane region" description="Helical" evidence="6">
    <location>
        <begin position="476"/>
        <end position="496"/>
    </location>
</feature>
<feature type="transmembrane region" description="Helical" evidence="6">
    <location>
        <begin position="122"/>
        <end position="145"/>
    </location>
</feature>
<feature type="transmembrane region" description="Helical" evidence="6">
    <location>
        <begin position="373"/>
        <end position="391"/>
    </location>
</feature>
<dbReference type="Proteomes" id="UP000193467">
    <property type="component" value="Unassembled WGS sequence"/>
</dbReference>
<protein>
    <submittedName>
        <fullName evidence="8">Amino acid permease/ SLC12A domain-containing protein</fullName>
    </submittedName>
</protein>
<comment type="caution">
    <text evidence="8">The sequence shown here is derived from an EMBL/GenBank/DDBJ whole genome shotgun (WGS) entry which is preliminary data.</text>
</comment>
<name>A0A1Y2FTQ4_9BASI</name>
<keyword evidence="9" id="KW-1185">Reference proteome</keyword>
<evidence type="ECO:0000313" key="9">
    <source>
        <dbReference type="Proteomes" id="UP000193467"/>
    </source>
</evidence>
<dbReference type="Pfam" id="PF00324">
    <property type="entry name" value="AA_permease"/>
    <property type="match status" value="1"/>
</dbReference>
<accession>A0A1Y2FTQ4</accession>
<dbReference type="GO" id="GO:0016020">
    <property type="term" value="C:membrane"/>
    <property type="evidence" value="ECO:0007669"/>
    <property type="project" value="UniProtKB-SubCell"/>
</dbReference>
<feature type="compositionally biased region" description="Basic and acidic residues" evidence="5">
    <location>
        <begin position="1"/>
        <end position="16"/>
    </location>
</feature>
<keyword evidence="4 6" id="KW-0472">Membrane</keyword>
<feature type="transmembrane region" description="Helical" evidence="6">
    <location>
        <begin position="69"/>
        <end position="86"/>
    </location>
</feature>
<organism evidence="8 9">
    <name type="scientific">Leucosporidium creatinivorum</name>
    <dbReference type="NCBI Taxonomy" id="106004"/>
    <lineage>
        <taxon>Eukaryota</taxon>
        <taxon>Fungi</taxon>
        <taxon>Dikarya</taxon>
        <taxon>Basidiomycota</taxon>
        <taxon>Pucciniomycotina</taxon>
        <taxon>Microbotryomycetes</taxon>
        <taxon>Leucosporidiales</taxon>
        <taxon>Leucosporidium</taxon>
    </lineage>
</organism>
<evidence type="ECO:0000256" key="5">
    <source>
        <dbReference type="SAM" id="MobiDB-lite"/>
    </source>
</evidence>
<keyword evidence="3 6" id="KW-1133">Transmembrane helix</keyword>